<dbReference type="EMBL" id="AZDY01000038">
    <property type="protein sequence ID" value="KRK82405.1"/>
    <property type="molecule type" value="Genomic_DNA"/>
</dbReference>
<protein>
    <recommendedName>
        <fullName evidence="1">HTH LytTR-type domain-containing protein</fullName>
    </recommendedName>
</protein>
<dbReference type="InterPro" id="IPR007492">
    <property type="entry name" value="LytTR_DNA-bd_dom"/>
</dbReference>
<feature type="domain" description="HTH LytTR-type" evidence="1">
    <location>
        <begin position="52"/>
        <end position="145"/>
    </location>
</feature>
<evidence type="ECO:0000313" key="3">
    <source>
        <dbReference type="Proteomes" id="UP000051515"/>
    </source>
</evidence>
<dbReference type="RefSeq" id="WP_056953420.1">
    <property type="nucleotide sequence ID" value="NZ_AZDY01000038.1"/>
</dbReference>
<name>A0A0R1KFY8_9LACO</name>
<sequence>MKINYQLIDDYATDEIGIRMHPNNHELISTIEKNLETKHLEVIDPQNSRQSKLRIEDVLIIEAMDNLSKLYTTDKDVFYLKGRLKDLEYLTKYGILRISNSVMINLDKIVSFKNGKYARLEVYTDNGESFVVSRHFSKKIREYLR</sequence>
<reference evidence="2 3" key="1">
    <citation type="journal article" date="2015" name="Genome Announc.">
        <title>Expanding the biotechnology potential of lactobacilli through comparative genomics of 213 strains and associated genera.</title>
        <authorList>
            <person name="Sun Z."/>
            <person name="Harris H.M."/>
            <person name="McCann A."/>
            <person name="Guo C."/>
            <person name="Argimon S."/>
            <person name="Zhang W."/>
            <person name="Yang X."/>
            <person name="Jeffery I.B."/>
            <person name="Cooney J.C."/>
            <person name="Kagawa T.F."/>
            <person name="Liu W."/>
            <person name="Song Y."/>
            <person name="Salvetti E."/>
            <person name="Wrobel A."/>
            <person name="Rasinkangas P."/>
            <person name="Parkhill J."/>
            <person name="Rea M.C."/>
            <person name="O'Sullivan O."/>
            <person name="Ritari J."/>
            <person name="Douillard F.P."/>
            <person name="Paul Ross R."/>
            <person name="Yang R."/>
            <person name="Briner A.E."/>
            <person name="Felis G.E."/>
            <person name="de Vos W.M."/>
            <person name="Barrangou R."/>
            <person name="Klaenhammer T.R."/>
            <person name="Caufield P.W."/>
            <person name="Cui Y."/>
            <person name="Zhang H."/>
            <person name="O'Toole P.W."/>
        </authorList>
    </citation>
    <scope>NUCLEOTIDE SEQUENCE [LARGE SCALE GENOMIC DNA]</scope>
    <source>
        <strain evidence="2 3">DSM 19674</strain>
    </source>
</reference>
<proteinExistence type="predicted"/>
<keyword evidence="3" id="KW-1185">Reference proteome</keyword>
<dbReference type="Gene3D" id="2.40.50.1020">
    <property type="entry name" value="LytTr DNA-binding domain"/>
    <property type="match status" value="1"/>
</dbReference>
<dbReference type="SMART" id="SM00850">
    <property type="entry name" value="LytTR"/>
    <property type="match status" value="1"/>
</dbReference>
<organism evidence="2 3">
    <name type="scientific">Companilactobacillus bobalius DSM 19674</name>
    <dbReference type="NCBI Taxonomy" id="1423788"/>
    <lineage>
        <taxon>Bacteria</taxon>
        <taxon>Bacillati</taxon>
        <taxon>Bacillota</taxon>
        <taxon>Bacilli</taxon>
        <taxon>Lactobacillales</taxon>
        <taxon>Lactobacillaceae</taxon>
        <taxon>Companilactobacillus</taxon>
        <taxon>Companilactobacillus bobalius</taxon>
    </lineage>
</organism>
<comment type="caution">
    <text evidence="2">The sequence shown here is derived from an EMBL/GenBank/DDBJ whole genome shotgun (WGS) entry which is preliminary data.</text>
</comment>
<evidence type="ECO:0000313" key="2">
    <source>
        <dbReference type="EMBL" id="KRK82405.1"/>
    </source>
</evidence>
<dbReference type="Pfam" id="PF04397">
    <property type="entry name" value="LytTR"/>
    <property type="match status" value="1"/>
</dbReference>
<dbReference type="AlphaFoldDB" id="A0A0R1KFY8"/>
<dbReference type="STRING" id="1423788.FC78_GL002412"/>
<evidence type="ECO:0000259" key="1">
    <source>
        <dbReference type="PROSITE" id="PS50930"/>
    </source>
</evidence>
<accession>A0A0R1KFY8</accession>
<dbReference type="Proteomes" id="UP000051515">
    <property type="component" value="Unassembled WGS sequence"/>
</dbReference>
<dbReference type="OrthoDB" id="2870175at2"/>
<gene>
    <name evidence="2" type="ORF">FC78_GL002412</name>
</gene>
<dbReference type="PROSITE" id="PS50930">
    <property type="entry name" value="HTH_LYTTR"/>
    <property type="match status" value="1"/>
</dbReference>
<dbReference type="GO" id="GO:0003677">
    <property type="term" value="F:DNA binding"/>
    <property type="evidence" value="ECO:0007669"/>
    <property type="project" value="InterPro"/>
</dbReference>
<dbReference type="PATRIC" id="fig|1423788.3.peg.2483"/>